<dbReference type="InterPro" id="IPR003783">
    <property type="entry name" value="Regulatory_RecX"/>
</dbReference>
<dbReference type="GO" id="GO:0005737">
    <property type="term" value="C:cytoplasm"/>
    <property type="evidence" value="ECO:0007669"/>
    <property type="project" value="UniProtKB-SubCell"/>
</dbReference>
<dbReference type="Gene3D" id="1.10.10.10">
    <property type="entry name" value="Winged helix-like DNA-binding domain superfamily/Winged helix DNA-binding domain"/>
    <property type="match status" value="2"/>
</dbReference>
<gene>
    <name evidence="4" type="primary">recX_16</name>
    <name evidence="4" type="ORF">SDC9_59294</name>
</gene>
<dbReference type="EMBL" id="VSSQ01002042">
    <property type="protein sequence ID" value="MPM12939.1"/>
    <property type="molecule type" value="Genomic_DNA"/>
</dbReference>
<feature type="domain" description="RecX first three-helical" evidence="3">
    <location>
        <begin position="60"/>
        <end position="99"/>
    </location>
</feature>
<name>A0A644XA31_9ZZZZ</name>
<dbReference type="AlphaFoldDB" id="A0A644XA31"/>
<dbReference type="GO" id="GO:0006282">
    <property type="term" value="P:regulation of DNA repair"/>
    <property type="evidence" value="ECO:0007669"/>
    <property type="project" value="InterPro"/>
</dbReference>
<dbReference type="InterPro" id="IPR053926">
    <property type="entry name" value="RecX_HTH_1st"/>
</dbReference>
<evidence type="ECO:0000256" key="2">
    <source>
        <dbReference type="ARBA" id="ARBA00022490"/>
    </source>
</evidence>
<dbReference type="HAMAP" id="MF_01114">
    <property type="entry name" value="RecX"/>
    <property type="match status" value="1"/>
</dbReference>
<proteinExistence type="inferred from homology"/>
<dbReference type="PANTHER" id="PTHR33602:SF1">
    <property type="entry name" value="REGULATORY PROTEIN RECX FAMILY PROTEIN"/>
    <property type="match status" value="1"/>
</dbReference>
<evidence type="ECO:0000259" key="3">
    <source>
        <dbReference type="Pfam" id="PF21982"/>
    </source>
</evidence>
<evidence type="ECO:0000313" key="4">
    <source>
        <dbReference type="EMBL" id="MPM12939.1"/>
    </source>
</evidence>
<reference evidence="4" key="1">
    <citation type="submission" date="2019-08" db="EMBL/GenBank/DDBJ databases">
        <authorList>
            <person name="Kucharzyk K."/>
            <person name="Murdoch R.W."/>
            <person name="Higgins S."/>
            <person name="Loffler F."/>
        </authorList>
    </citation>
    <scope>NUCLEOTIDE SEQUENCE</scope>
</reference>
<organism evidence="4">
    <name type="scientific">bioreactor metagenome</name>
    <dbReference type="NCBI Taxonomy" id="1076179"/>
    <lineage>
        <taxon>unclassified sequences</taxon>
        <taxon>metagenomes</taxon>
        <taxon>ecological metagenomes</taxon>
    </lineage>
</organism>
<sequence length="197" mass="22444">MAFARIEKDPSGEGYQALLLEGSSFSITADVFRTLKLSLGQELSEDQYQRLRTAQLERNCRSQALVYLARREHTSLELLQKLSAKGYDRSVINPVLEKLAEEDLLSEYRYALLTIEHRQRKNPEGRALLSQRLASKGVNRQDAQRALDELFSEELAAEYAQRAYQLALAKGGTEKARLLMSKKGFSSYEIRLALEQE</sequence>
<accession>A0A644XA31</accession>
<keyword evidence="2" id="KW-0963">Cytoplasm</keyword>
<dbReference type="Pfam" id="PF21982">
    <property type="entry name" value="RecX_HTH1"/>
    <property type="match status" value="1"/>
</dbReference>
<evidence type="ECO:0000256" key="1">
    <source>
        <dbReference type="ARBA" id="ARBA00004496"/>
    </source>
</evidence>
<comment type="caution">
    <text evidence="4">The sequence shown here is derived from an EMBL/GenBank/DDBJ whole genome shotgun (WGS) entry which is preliminary data.</text>
</comment>
<dbReference type="InterPro" id="IPR036388">
    <property type="entry name" value="WH-like_DNA-bd_sf"/>
</dbReference>
<dbReference type="PANTHER" id="PTHR33602">
    <property type="entry name" value="REGULATORY PROTEIN RECX FAMILY PROTEIN"/>
    <property type="match status" value="1"/>
</dbReference>
<protein>
    <submittedName>
        <fullName evidence="4">Regulatory protein RecX</fullName>
    </submittedName>
</protein>
<comment type="subcellular location">
    <subcellularLocation>
        <location evidence="1">Cytoplasm</location>
    </subcellularLocation>
</comment>